<feature type="compositionally biased region" description="Polar residues" evidence="8">
    <location>
        <begin position="1165"/>
        <end position="1175"/>
    </location>
</feature>
<feature type="compositionally biased region" description="Low complexity" evidence="8">
    <location>
        <begin position="490"/>
        <end position="499"/>
    </location>
</feature>
<organism evidence="9 10">
    <name type="scientific">Rhodotorula taiwanensis</name>
    <dbReference type="NCBI Taxonomy" id="741276"/>
    <lineage>
        <taxon>Eukaryota</taxon>
        <taxon>Fungi</taxon>
        <taxon>Dikarya</taxon>
        <taxon>Basidiomycota</taxon>
        <taxon>Pucciniomycotina</taxon>
        <taxon>Microbotryomycetes</taxon>
        <taxon>Sporidiobolales</taxon>
        <taxon>Sporidiobolaceae</taxon>
        <taxon>Rhodotorula</taxon>
    </lineage>
</organism>
<dbReference type="AlphaFoldDB" id="A0A2S5BEZ5"/>
<dbReference type="OrthoDB" id="9999863at2759"/>
<dbReference type="PANTHER" id="PTHR31064:SF30">
    <property type="entry name" value="HIGH-AFFINITY POTASSIUM TRANSPORT PROTEIN-RELATED"/>
    <property type="match status" value="1"/>
</dbReference>
<keyword evidence="3 7" id="KW-0812">Transmembrane</keyword>
<gene>
    <name evidence="9" type="ORF">BMF94_1574</name>
</gene>
<feature type="compositionally biased region" description="Basic and acidic residues" evidence="8">
    <location>
        <begin position="477"/>
        <end position="488"/>
    </location>
</feature>
<dbReference type="Pfam" id="PF02386">
    <property type="entry name" value="TrkH"/>
    <property type="match status" value="1"/>
</dbReference>
<dbReference type="STRING" id="741276.A0A2S5BEZ5"/>
<comment type="caution">
    <text evidence="7">Lacks conserved residue(s) required for the propagation of feature annotation.</text>
</comment>
<dbReference type="EMBL" id="PJQD01000017">
    <property type="protein sequence ID" value="POY75346.1"/>
    <property type="molecule type" value="Genomic_DNA"/>
</dbReference>
<dbReference type="PIRSF" id="PIRSF002450">
    <property type="entry name" value="K+_transpter_TRK"/>
    <property type="match status" value="1"/>
</dbReference>
<keyword evidence="10" id="KW-1185">Reference proteome</keyword>
<keyword evidence="6 7" id="KW-0472">Membrane</keyword>
<dbReference type="InterPro" id="IPR015958">
    <property type="entry name" value="Trk1_fungi"/>
</dbReference>
<feature type="transmembrane region" description="Helical" evidence="7">
    <location>
        <begin position="673"/>
        <end position="696"/>
    </location>
</feature>
<feature type="transmembrane region" description="Helical" evidence="7">
    <location>
        <begin position="74"/>
        <end position="95"/>
    </location>
</feature>
<feature type="region of interest" description="Disordered" evidence="8">
    <location>
        <begin position="1075"/>
        <end position="1205"/>
    </location>
</feature>
<evidence type="ECO:0000256" key="5">
    <source>
        <dbReference type="ARBA" id="ARBA00023065"/>
    </source>
</evidence>
<feature type="compositionally biased region" description="Basic and acidic residues" evidence="8">
    <location>
        <begin position="1176"/>
        <end position="1205"/>
    </location>
</feature>
<keyword evidence="7" id="KW-0630">Potassium</keyword>
<keyword evidence="2 7" id="KW-0813">Transport</keyword>
<dbReference type="PANTHER" id="PTHR31064">
    <property type="entry name" value="POTASSIUM TRANSPORT PROTEIN DDB_G0292412-RELATED"/>
    <property type="match status" value="1"/>
</dbReference>
<evidence type="ECO:0000256" key="8">
    <source>
        <dbReference type="SAM" id="MobiDB-lite"/>
    </source>
</evidence>
<reference evidence="9 10" key="1">
    <citation type="journal article" date="2018" name="Front. Microbiol.">
        <title>Prospects for Fungal Bioremediation of Acidic Radioactive Waste Sites: Characterization and Genome Sequence of Rhodotorula taiwanensis MD1149.</title>
        <authorList>
            <person name="Tkavc R."/>
            <person name="Matrosova V.Y."/>
            <person name="Grichenko O.E."/>
            <person name="Gostincar C."/>
            <person name="Volpe R.P."/>
            <person name="Klimenkova P."/>
            <person name="Gaidamakova E.K."/>
            <person name="Zhou C.E."/>
            <person name="Stewart B.J."/>
            <person name="Lyman M.G."/>
            <person name="Malfatti S.A."/>
            <person name="Rubinfeld B."/>
            <person name="Courtot M."/>
            <person name="Singh J."/>
            <person name="Dalgard C.L."/>
            <person name="Hamilton T."/>
            <person name="Frey K.G."/>
            <person name="Gunde-Cimerman N."/>
            <person name="Dugan L."/>
            <person name="Daly M.J."/>
        </authorList>
    </citation>
    <scope>NUCLEOTIDE SEQUENCE [LARGE SCALE GENOMIC DNA]</scope>
    <source>
        <strain evidence="9 10">MD1149</strain>
    </source>
</reference>
<feature type="transmembrane region" description="Helical" evidence="7">
    <location>
        <begin position="101"/>
        <end position="125"/>
    </location>
</feature>
<sequence>MVKRQLSLTRHPSTAPRLPDFLRQSTVWGRIAAFCSEHLNFYRVHLLVFIFTPLVFSGIFYASNGPSAQNQIAYVDALFMCTSGMAVTGLNSVLLADLTTWQQFIIFFLTSIGSTSFVSIIVIGIRRQFFRNKFDYMVQHDEEARKRVNQIGAEEYRAFDADHPPVHAPWIANLLGGGKMPAASTPVTPRPSPAVSQAPTIDEDRTLTAGGGASAAMKANRKKNKKLGRLRADMIKRVDVPVRINEMSVSGWLKERRAAAAARGSEGEEHRGDSSSGDEARSGVEMSDFPVTKLGDRPGAKAAADLRKLDVRDDDVDENADKPDQVSILQQPIHSPGSMDGHGFDTTTNPTGGTPTPGVMFSEPSAHARRRFSDSSRSEPEGEAEAHGDEEASESEERRQPRGRSFTLQSRDGGRGLATPPSEREASPAGHADAAGHTRAIHIDEPERPPHPRYRRNSDSAASPHRRANNLAFSRTRTLDHSHLRDITESPSPLDSPLSPNVPRQNLDFGRSRTIEFRDPSQQDLRMRRNRTLVPRDPDAPAAQRRPSHSNLQGRDVGARTLTRTTTVDQAAMQTGFGGFPNPLRAAARYARSKIGVLQTVERNLTMPRTTTMLSTHSHNTMSGGVRHEGTGHIKPVSYITFDATVGRNSRFHGLTTAQQEELGGVEYRALSVLFKIVIGYWLGIQLICVALIAPYLTYVARWRAIIDEAGVDPTWFTFFQFWSAYSNLGMSLVDASMVPFQQCYYLIVFQGILILGGNTAFPVFWVISKLVPRQSQLHETLQFLLDHPRRCFIYLFPSHQTWLLVFMLVLLKYVSALLPHLPCLELTRTLPIVCSGIDWAAFCILDIGNQLVEALPVGTRIIDGLFQAFAVRAAGFSIVAIAQTAPALQLLYVIMMYIAVYPIAVSIRSTNVYEEKSMGVYDEDFDEDPDDVEARFDKSHSATAYIGYHARKQLAFDMWWLVLAVWLICIVERHRIGSADWPEVTIFTLLFEVVSAYGTVGLSLGNNRNNTSLSGVLSTLSKLIICAVMIRGRHRGLPIAIDRAVLLPSDLQKHGDDTATRTSVDTGDLKLRQSRTSMSSMTAVGTRRDAAGAGSMTEDNIYHVRRGSQGASSIFSGRDRAPRGGERDSLDGDLGSVRGFDHFHGGEAPRSSDMSDDKDVGLASGSSGDATTSLDSDKKLEEDESAVKTEDDGEIHDRNTPGWR</sequence>
<proteinExistence type="inferred from homology"/>
<feature type="region of interest" description="Disordered" evidence="8">
    <location>
        <begin position="260"/>
        <end position="514"/>
    </location>
</feature>
<evidence type="ECO:0000256" key="3">
    <source>
        <dbReference type="ARBA" id="ARBA00022692"/>
    </source>
</evidence>
<evidence type="ECO:0000256" key="2">
    <source>
        <dbReference type="ARBA" id="ARBA00022448"/>
    </source>
</evidence>
<feature type="compositionally biased region" description="Basic and acidic residues" evidence="8">
    <location>
        <begin position="294"/>
        <end position="311"/>
    </location>
</feature>
<evidence type="ECO:0000313" key="10">
    <source>
        <dbReference type="Proteomes" id="UP000237144"/>
    </source>
</evidence>
<protein>
    <recommendedName>
        <fullName evidence="7">Potassium transport protein</fullName>
    </recommendedName>
</protein>
<name>A0A2S5BEZ5_9BASI</name>
<dbReference type="InterPro" id="IPR003445">
    <property type="entry name" value="Cat_transpt"/>
</dbReference>
<keyword evidence="7" id="KW-0633">Potassium transport</keyword>
<feature type="compositionally biased region" description="Low complexity" evidence="8">
    <location>
        <begin position="346"/>
        <end position="358"/>
    </location>
</feature>
<feature type="compositionally biased region" description="Basic and acidic residues" evidence="8">
    <location>
        <begin position="1118"/>
        <end position="1131"/>
    </location>
</feature>
<feature type="compositionally biased region" description="Polar residues" evidence="8">
    <location>
        <begin position="1075"/>
        <end position="1084"/>
    </location>
</feature>
<keyword evidence="5 7" id="KW-0406">Ion transport</keyword>
<feature type="compositionally biased region" description="Basic and acidic residues" evidence="8">
    <location>
        <begin position="441"/>
        <end position="450"/>
    </location>
</feature>
<feature type="compositionally biased region" description="Basic and acidic residues" evidence="8">
    <location>
        <begin position="265"/>
        <end position="282"/>
    </location>
</feature>
<dbReference type="GO" id="GO:1990573">
    <property type="term" value="P:potassium ion import across plasma membrane"/>
    <property type="evidence" value="ECO:0007669"/>
    <property type="project" value="TreeGrafter"/>
</dbReference>
<dbReference type="Proteomes" id="UP000237144">
    <property type="component" value="Unassembled WGS sequence"/>
</dbReference>
<dbReference type="GO" id="GO:0140107">
    <property type="term" value="F:high-affinity potassium ion transmembrane transporter activity"/>
    <property type="evidence" value="ECO:0007669"/>
    <property type="project" value="TreeGrafter"/>
</dbReference>
<evidence type="ECO:0000256" key="7">
    <source>
        <dbReference type="PIRNR" id="PIRNR002450"/>
    </source>
</evidence>
<comment type="subcellular location">
    <subcellularLocation>
        <location evidence="1">Membrane</location>
        <topology evidence="1">Multi-pass membrane protein</topology>
    </subcellularLocation>
</comment>
<evidence type="ECO:0000256" key="1">
    <source>
        <dbReference type="ARBA" id="ARBA00004141"/>
    </source>
</evidence>
<evidence type="ECO:0000256" key="4">
    <source>
        <dbReference type="ARBA" id="ARBA00022989"/>
    </source>
</evidence>
<feature type="region of interest" description="Disordered" evidence="8">
    <location>
        <begin position="528"/>
        <end position="555"/>
    </location>
</feature>
<feature type="compositionally biased region" description="Basic and acidic residues" evidence="8">
    <location>
        <begin position="371"/>
        <end position="400"/>
    </location>
</feature>
<accession>A0A2S5BEZ5</accession>
<dbReference type="InterPro" id="IPR051143">
    <property type="entry name" value="TrkH_K-transport"/>
</dbReference>
<feature type="transmembrane region" description="Helical" evidence="7">
    <location>
        <begin position="44"/>
        <end position="62"/>
    </location>
</feature>
<dbReference type="GO" id="GO:0030007">
    <property type="term" value="P:intracellular potassium ion homeostasis"/>
    <property type="evidence" value="ECO:0007669"/>
    <property type="project" value="UniProtKB-UniRule"/>
</dbReference>
<evidence type="ECO:0000313" key="9">
    <source>
        <dbReference type="EMBL" id="POY75346.1"/>
    </source>
</evidence>
<evidence type="ECO:0000256" key="6">
    <source>
        <dbReference type="ARBA" id="ARBA00023136"/>
    </source>
</evidence>
<feature type="transmembrane region" description="Helical" evidence="7">
    <location>
        <begin position="746"/>
        <end position="768"/>
    </location>
</feature>
<feature type="transmembrane region" description="Helical" evidence="7">
    <location>
        <begin position="802"/>
        <end position="819"/>
    </location>
</feature>
<comment type="caution">
    <text evidence="9">The sequence shown here is derived from an EMBL/GenBank/DDBJ whole genome shotgun (WGS) entry which is preliminary data.</text>
</comment>
<dbReference type="GO" id="GO:0005886">
    <property type="term" value="C:plasma membrane"/>
    <property type="evidence" value="ECO:0007669"/>
    <property type="project" value="InterPro"/>
</dbReference>
<comment type="similarity">
    <text evidence="7">Belongs to the TrkH potassium transport family.</text>
</comment>
<keyword evidence="4 7" id="KW-1133">Transmembrane helix</keyword>